<dbReference type="GO" id="GO:0005506">
    <property type="term" value="F:iron ion binding"/>
    <property type="evidence" value="ECO:0007669"/>
    <property type="project" value="InterPro"/>
</dbReference>
<keyword evidence="6 11" id="KW-0560">Oxidoreductase</keyword>
<proteinExistence type="inferred from homology"/>
<evidence type="ECO:0000256" key="11">
    <source>
        <dbReference type="RuleBase" id="RU000461"/>
    </source>
</evidence>
<dbReference type="Pfam" id="PF00067">
    <property type="entry name" value="p450"/>
    <property type="match status" value="1"/>
</dbReference>
<dbReference type="InterPro" id="IPR017972">
    <property type="entry name" value="Cyt_P450_CS"/>
</dbReference>
<keyword evidence="9" id="KW-0472">Membrane</keyword>
<keyword evidence="14" id="KW-1185">Reference proteome</keyword>
<dbReference type="GO" id="GO:0016020">
    <property type="term" value="C:membrane"/>
    <property type="evidence" value="ECO:0007669"/>
    <property type="project" value="UniProtKB-SubCell"/>
</dbReference>
<feature type="binding site" description="axial binding residue" evidence="10">
    <location>
        <position position="437"/>
    </location>
    <ligand>
        <name>heme</name>
        <dbReference type="ChEBI" id="CHEBI:30413"/>
    </ligand>
    <ligandPart>
        <name>Fe</name>
        <dbReference type="ChEBI" id="CHEBI:18248"/>
    </ligandPart>
</feature>
<dbReference type="PANTHER" id="PTHR47943:SF2">
    <property type="entry name" value="CYTOCHROME P450"/>
    <property type="match status" value="1"/>
</dbReference>
<dbReference type="InterPro" id="IPR036396">
    <property type="entry name" value="Cyt_P450_sf"/>
</dbReference>
<dbReference type="SUPFAM" id="SSF48264">
    <property type="entry name" value="Cytochrome P450"/>
    <property type="match status" value="1"/>
</dbReference>
<comment type="subcellular location">
    <subcellularLocation>
        <location evidence="2">Membrane</location>
    </subcellularLocation>
</comment>
<accession>A0AAV8TW95</accession>
<comment type="caution">
    <text evidence="13">The sequence shown here is derived from an EMBL/GenBank/DDBJ whole genome shotgun (WGS) entry which is preliminary data.</text>
</comment>
<sequence length="497" mass="56212">MAWVTIALSLIGLALIFQAWVGKSNSKVKKLPPGPKGLPIIGCLHLLGKYPQRALHDLAKKHGPLMHMRLGFVPTIVVSSPKMAELFLKTHDLVFASRPPLEAAKYIGYDQTTMAFSPYGSYWRNMRKLCTLELLSNLKVNSFKSFRKEEIDLLTDYIKQASYERVAVNLSAKVSSLGADITCRMVFGKKYTDKEFGGRGFTAVIHDGMQVTALPNLADYIPPIAPFDLQGLRKRMRAISKVFDGFFEKIIDEHIQNKNENRTKDFVDILLGFVGSEEAEYSIVRDNIKAVMLDMLAASMDTSTTVVEWALSELMKNPQIMKKLQKELDEKVTLNRMVEESDMEGLKYLDMVIKETFRLHPVAPLLLPHMSIEDIIIEGFDIPKNSRVFINIWAIGRDPTVWSDAETFIPERFVGSNIDFRGQDFELLPFGSGRRSCPGMQMGMINVRLILARLVHSFDWKLPDGMLPSELDMTEVFSLVTPRATPLLSIPTYRLTI</sequence>
<keyword evidence="8 11" id="KW-0503">Monooxygenase</keyword>
<evidence type="ECO:0008006" key="15">
    <source>
        <dbReference type="Google" id="ProtNLM"/>
    </source>
</evidence>
<evidence type="ECO:0000256" key="5">
    <source>
        <dbReference type="ARBA" id="ARBA00022723"/>
    </source>
</evidence>
<dbReference type="CDD" id="cd11072">
    <property type="entry name" value="CYP71-like"/>
    <property type="match status" value="1"/>
</dbReference>
<keyword evidence="4 10" id="KW-0349">Heme</keyword>
<dbReference type="AlphaFoldDB" id="A0AAV8TW95"/>
<name>A0AAV8TW95_9ROSI</name>
<organism evidence="13 14">
    <name type="scientific">Erythroxylum novogranatense</name>
    <dbReference type="NCBI Taxonomy" id="1862640"/>
    <lineage>
        <taxon>Eukaryota</taxon>
        <taxon>Viridiplantae</taxon>
        <taxon>Streptophyta</taxon>
        <taxon>Embryophyta</taxon>
        <taxon>Tracheophyta</taxon>
        <taxon>Spermatophyta</taxon>
        <taxon>Magnoliopsida</taxon>
        <taxon>eudicotyledons</taxon>
        <taxon>Gunneridae</taxon>
        <taxon>Pentapetalae</taxon>
        <taxon>rosids</taxon>
        <taxon>fabids</taxon>
        <taxon>Malpighiales</taxon>
        <taxon>Erythroxylaceae</taxon>
        <taxon>Erythroxylum</taxon>
    </lineage>
</organism>
<dbReference type="Proteomes" id="UP001159364">
    <property type="component" value="Linkage Group LG03"/>
</dbReference>
<dbReference type="PRINTS" id="PR00385">
    <property type="entry name" value="P450"/>
</dbReference>
<evidence type="ECO:0000256" key="1">
    <source>
        <dbReference type="ARBA" id="ARBA00001971"/>
    </source>
</evidence>
<dbReference type="GO" id="GO:0004497">
    <property type="term" value="F:monooxygenase activity"/>
    <property type="evidence" value="ECO:0007669"/>
    <property type="project" value="UniProtKB-KW"/>
</dbReference>
<comment type="cofactor">
    <cofactor evidence="1 10">
        <name>heme</name>
        <dbReference type="ChEBI" id="CHEBI:30413"/>
    </cofactor>
</comment>
<evidence type="ECO:0000256" key="6">
    <source>
        <dbReference type="ARBA" id="ARBA00023002"/>
    </source>
</evidence>
<comment type="similarity">
    <text evidence="3 11">Belongs to the cytochrome P450 family.</text>
</comment>
<evidence type="ECO:0000256" key="10">
    <source>
        <dbReference type="PIRSR" id="PIRSR602401-1"/>
    </source>
</evidence>
<dbReference type="PANTHER" id="PTHR47943">
    <property type="entry name" value="CYTOCHROME P450 93A3-LIKE"/>
    <property type="match status" value="1"/>
</dbReference>
<evidence type="ECO:0000313" key="14">
    <source>
        <dbReference type="Proteomes" id="UP001159364"/>
    </source>
</evidence>
<evidence type="ECO:0000256" key="7">
    <source>
        <dbReference type="ARBA" id="ARBA00023004"/>
    </source>
</evidence>
<keyword evidence="7 10" id="KW-0408">Iron</keyword>
<protein>
    <recommendedName>
        <fullName evidence="15">Cytochrome P450</fullName>
    </recommendedName>
</protein>
<evidence type="ECO:0000256" key="9">
    <source>
        <dbReference type="ARBA" id="ARBA00023136"/>
    </source>
</evidence>
<feature type="chain" id="PRO_5043429136" description="Cytochrome P450" evidence="12">
    <location>
        <begin position="27"/>
        <end position="497"/>
    </location>
</feature>
<dbReference type="InterPro" id="IPR001128">
    <property type="entry name" value="Cyt_P450"/>
</dbReference>
<evidence type="ECO:0000256" key="2">
    <source>
        <dbReference type="ARBA" id="ARBA00004370"/>
    </source>
</evidence>
<dbReference type="PROSITE" id="PS00086">
    <property type="entry name" value="CYTOCHROME_P450"/>
    <property type="match status" value="1"/>
</dbReference>
<dbReference type="PRINTS" id="PR00463">
    <property type="entry name" value="EP450I"/>
</dbReference>
<dbReference type="FunFam" id="1.10.630.10:FF:000011">
    <property type="entry name" value="Cytochrome P450 83B1"/>
    <property type="match status" value="1"/>
</dbReference>
<keyword evidence="12" id="KW-0732">Signal</keyword>
<reference evidence="13 14" key="1">
    <citation type="submission" date="2021-09" db="EMBL/GenBank/DDBJ databases">
        <title>Genomic insights and catalytic innovation underlie evolution of tropane alkaloids biosynthesis.</title>
        <authorList>
            <person name="Wang Y.-J."/>
            <person name="Tian T."/>
            <person name="Huang J.-P."/>
            <person name="Huang S.-X."/>
        </authorList>
    </citation>
    <scope>NUCLEOTIDE SEQUENCE [LARGE SCALE GENOMIC DNA]</scope>
    <source>
        <strain evidence="13">KIB-2018</strain>
        <tissue evidence="13">Leaf</tissue>
    </source>
</reference>
<evidence type="ECO:0000313" key="13">
    <source>
        <dbReference type="EMBL" id="KAJ8771182.1"/>
    </source>
</evidence>
<evidence type="ECO:0000256" key="4">
    <source>
        <dbReference type="ARBA" id="ARBA00022617"/>
    </source>
</evidence>
<dbReference type="Gene3D" id="1.10.630.10">
    <property type="entry name" value="Cytochrome P450"/>
    <property type="match status" value="1"/>
</dbReference>
<evidence type="ECO:0000256" key="12">
    <source>
        <dbReference type="SAM" id="SignalP"/>
    </source>
</evidence>
<dbReference type="GO" id="GO:0020037">
    <property type="term" value="F:heme binding"/>
    <property type="evidence" value="ECO:0007669"/>
    <property type="project" value="InterPro"/>
</dbReference>
<dbReference type="InterPro" id="IPR002401">
    <property type="entry name" value="Cyt_P450_E_grp-I"/>
</dbReference>
<gene>
    <name evidence="13" type="ORF">K2173_025850</name>
</gene>
<evidence type="ECO:0000256" key="8">
    <source>
        <dbReference type="ARBA" id="ARBA00023033"/>
    </source>
</evidence>
<dbReference type="EMBL" id="JAIWQS010000003">
    <property type="protein sequence ID" value="KAJ8771182.1"/>
    <property type="molecule type" value="Genomic_DNA"/>
</dbReference>
<keyword evidence="5 10" id="KW-0479">Metal-binding</keyword>
<dbReference type="GO" id="GO:0016705">
    <property type="term" value="F:oxidoreductase activity, acting on paired donors, with incorporation or reduction of molecular oxygen"/>
    <property type="evidence" value="ECO:0007669"/>
    <property type="project" value="InterPro"/>
</dbReference>
<evidence type="ECO:0000256" key="3">
    <source>
        <dbReference type="ARBA" id="ARBA00010617"/>
    </source>
</evidence>
<feature type="signal peptide" evidence="12">
    <location>
        <begin position="1"/>
        <end position="26"/>
    </location>
</feature>